<sequence>MKRILLALLTVLLSVQAWANCINLNGRSYCSEDGGIALLQRGQAVCGKGECAIDEFGNALCSPYAGGGVVRAGGATYTGPGACVLSRDGNAYCAKQPRGSCQQDADGSVRCDGGWVREAAVRPPLCR</sequence>
<feature type="chain" id="PRO_5047224949" evidence="1">
    <location>
        <begin position="20"/>
        <end position="127"/>
    </location>
</feature>
<dbReference type="EMBL" id="JBHSEK010000002">
    <property type="protein sequence ID" value="MFC4489044.1"/>
    <property type="molecule type" value="Genomic_DNA"/>
</dbReference>
<evidence type="ECO:0000313" key="2">
    <source>
        <dbReference type="EMBL" id="MFC4489044.1"/>
    </source>
</evidence>
<evidence type="ECO:0000256" key="1">
    <source>
        <dbReference type="SAM" id="SignalP"/>
    </source>
</evidence>
<dbReference type="Proteomes" id="UP001595999">
    <property type="component" value="Unassembled WGS sequence"/>
</dbReference>
<feature type="signal peptide" evidence="1">
    <location>
        <begin position="1"/>
        <end position="19"/>
    </location>
</feature>
<keyword evidence="1" id="KW-0732">Signal</keyword>
<reference evidence="3" key="1">
    <citation type="journal article" date="2019" name="Int. J. Syst. Evol. Microbiol.">
        <title>The Global Catalogue of Microorganisms (GCM) 10K type strain sequencing project: providing services to taxonomists for standard genome sequencing and annotation.</title>
        <authorList>
            <consortium name="The Broad Institute Genomics Platform"/>
            <consortium name="The Broad Institute Genome Sequencing Center for Infectious Disease"/>
            <person name="Wu L."/>
            <person name="Ma J."/>
        </authorList>
    </citation>
    <scope>NUCLEOTIDE SEQUENCE [LARGE SCALE GENOMIC DNA]</scope>
    <source>
        <strain evidence="3">CGMCC 4.7608</strain>
    </source>
</reference>
<accession>A0ABV8ZMX7</accession>
<evidence type="ECO:0000313" key="3">
    <source>
        <dbReference type="Proteomes" id="UP001595999"/>
    </source>
</evidence>
<organism evidence="2 3">
    <name type="scientific">Chromobacterium aquaticum</name>
    <dbReference type="NCBI Taxonomy" id="467180"/>
    <lineage>
        <taxon>Bacteria</taxon>
        <taxon>Pseudomonadati</taxon>
        <taxon>Pseudomonadota</taxon>
        <taxon>Betaproteobacteria</taxon>
        <taxon>Neisseriales</taxon>
        <taxon>Chromobacteriaceae</taxon>
        <taxon>Chromobacterium</taxon>
    </lineage>
</organism>
<dbReference type="RefSeq" id="WP_231460887.1">
    <property type="nucleotide sequence ID" value="NZ_JAJOHW010000009.1"/>
</dbReference>
<proteinExistence type="predicted"/>
<protein>
    <submittedName>
        <fullName evidence="2">Uncharacterized protein</fullName>
    </submittedName>
</protein>
<keyword evidence="3" id="KW-1185">Reference proteome</keyword>
<gene>
    <name evidence="2" type="ORF">ACFO0R_05370</name>
</gene>
<comment type="caution">
    <text evidence="2">The sequence shown here is derived from an EMBL/GenBank/DDBJ whole genome shotgun (WGS) entry which is preliminary data.</text>
</comment>
<name>A0ABV8ZMX7_9NEIS</name>